<dbReference type="InterPro" id="IPR011009">
    <property type="entry name" value="Kinase-like_dom_sf"/>
</dbReference>
<dbReference type="PROSITE" id="PS00107">
    <property type="entry name" value="PROTEIN_KINASE_ATP"/>
    <property type="match status" value="1"/>
</dbReference>
<dbReference type="RefSeq" id="XP_017988128.1">
    <property type="nucleotide sequence ID" value="XM_018132591.1"/>
</dbReference>
<dbReference type="GO" id="GO:0004674">
    <property type="term" value="F:protein serine/threonine kinase activity"/>
    <property type="evidence" value="ECO:0007669"/>
    <property type="project" value="UniProtKB-KW"/>
</dbReference>
<comment type="catalytic activity">
    <reaction evidence="7">
        <text>L-threonyl-[protein] + ATP = O-phospho-L-threonyl-[protein] + ADP + H(+)</text>
        <dbReference type="Rhea" id="RHEA:46608"/>
        <dbReference type="Rhea" id="RHEA-COMP:11060"/>
        <dbReference type="Rhea" id="RHEA-COMP:11605"/>
        <dbReference type="ChEBI" id="CHEBI:15378"/>
        <dbReference type="ChEBI" id="CHEBI:30013"/>
        <dbReference type="ChEBI" id="CHEBI:30616"/>
        <dbReference type="ChEBI" id="CHEBI:61977"/>
        <dbReference type="ChEBI" id="CHEBI:456216"/>
        <dbReference type="EC" id="2.7.12.1"/>
    </reaction>
</comment>
<comment type="subcellular location">
    <subcellularLocation>
        <location evidence="7">Nucleus</location>
    </subcellularLocation>
</comment>
<gene>
    <name evidence="16" type="ORF">AW171_hschr53065</name>
</gene>
<evidence type="ECO:0000256" key="7">
    <source>
        <dbReference type="PIRNR" id="PIRNR000661"/>
    </source>
</evidence>
<dbReference type="GO" id="GO:0006281">
    <property type="term" value="P:DNA repair"/>
    <property type="evidence" value="ECO:0007669"/>
    <property type="project" value="InterPro"/>
</dbReference>
<protein>
    <recommendedName>
        <fullName evidence="7">Serine/threonine-protein kinase RAD53</fullName>
        <ecNumber evidence="7">2.7.12.1</ecNumber>
    </recommendedName>
</protein>
<evidence type="ECO:0000256" key="3">
    <source>
        <dbReference type="ARBA" id="ARBA00022679"/>
    </source>
</evidence>
<dbReference type="PANTHER" id="PTHR24350">
    <property type="entry name" value="SERINE/THREONINE-PROTEIN KINASE IAL-RELATED"/>
    <property type="match status" value="1"/>
</dbReference>
<dbReference type="GO" id="GO:0000077">
    <property type="term" value="P:DNA damage checkpoint signaling"/>
    <property type="evidence" value="ECO:0007669"/>
    <property type="project" value="InterPro"/>
</dbReference>
<dbReference type="PROSITE" id="PS50006">
    <property type="entry name" value="FHA_DOMAIN"/>
    <property type="match status" value="2"/>
</dbReference>
<keyword evidence="2 7" id="KW-0723">Serine/threonine-protein kinase</keyword>
<evidence type="ECO:0000256" key="11">
    <source>
        <dbReference type="PIRSR" id="PIRSR630616-3"/>
    </source>
</evidence>
<dbReference type="InterPro" id="IPR000253">
    <property type="entry name" value="FHA_dom"/>
</dbReference>
<feature type="region of interest" description="Disordered" evidence="13">
    <location>
        <begin position="473"/>
        <end position="518"/>
    </location>
</feature>
<dbReference type="SMART" id="SM00240">
    <property type="entry name" value="FHA"/>
    <property type="match status" value="2"/>
</dbReference>
<evidence type="ECO:0000313" key="16">
    <source>
        <dbReference type="EMBL" id="AMD21132.1"/>
    </source>
</evidence>
<evidence type="ECO:0000256" key="1">
    <source>
        <dbReference type="ARBA" id="ARBA00005575"/>
    </source>
</evidence>
<dbReference type="GO" id="GO:0004712">
    <property type="term" value="F:protein serine/threonine/tyrosine kinase activity"/>
    <property type="evidence" value="ECO:0007669"/>
    <property type="project" value="UniProtKB-EC"/>
</dbReference>
<evidence type="ECO:0000313" key="17">
    <source>
        <dbReference type="Proteomes" id="UP000243052"/>
    </source>
</evidence>
<feature type="compositionally biased region" description="Basic and acidic residues" evidence="13">
    <location>
        <begin position="479"/>
        <end position="489"/>
    </location>
</feature>
<evidence type="ECO:0000256" key="9">
    <source>
        <dbReference type="PIRSR" id="PIRSR000661-51"/>
    </source>
</evidence>
<dbReference type="FunFam" id="3.30.200.20:FF:000315">
    <property type="entry name" value="Calcium-dependent protein kinase 3"/>
    <property type="match status" value="1"/>
</dbReference>
<feature type="binding site" evidence="9 12">
    <location>
        <position position="220"/>
    </location>
    <ligand>
        <name>ATP</name>
        <dbReference type="ChEBI" id="CHEBI:30616"/>
    </ligand>
</feature>
<name>A0A0X8HTF1_9SACH</name>
<feature type="domain" description="FHA" evidence="14">
    <location>
        <begin position="66"/>
        <end position="117"/>
    </location>
</feature>
<reference evidence="16 17" key="1">
    <citation type="submission" date="2016-01" db="EMBL/GenBank/DDBJ databases">
        <title>Genome sequence of the yeast Holleya sinecauda.</title>
        <authorList>
            <person name="Dietrich F.S."/>
        </authorList>
    </citation>
    <scope>NUCLEOTIDE SEQUENCE [LARGE SCALE GENOMIC DNA]</scope>
    <source>
        <strain evidence="16 17">ATCC 58844</strain>
    </source>
</reference>
<dbReference type="GO" id="GO:0003688">
    <property type="term" value="F:DNA replication origin binding"/>
    <property type="evidence" value="ECO:0007669"/>
    <property type="project" value="InterPro"/>
</dbReference>
<dbReference type="Pfam" id="PF00069">
    <property type="entry name" value="Pkinase"/>
    <property type="match status" value="1"/>
</dbReference>
<comment type="similarity">
    <text evidence="1 7">Belongs to the protein kinase superfamily. CAMK Ser/Thr protein kinase family. CHEK2 subfamily.</text>
</comment>
<dbReference type="SUPFAM" id="SSF56112">
    <property type="entry name" value="Protein kinase-like (PK-like)"/>
    <property type="match status" value="1"/>
</dbReference>
<dbReference type="PROSITE" id="PS50011">
    <property type="entry name" value="PROTEIN_KINASE_DOM"/>
    <property type="match status" value="1"/>
</dbReference>
<evidence type="ECO:0000259" key="15">
    <source>
        <dbReference type="PROSITE" id="PS50011"/>
    </source>
</evidence>
<dbReference type="SMART" id="SM00220">
    <property type="entry name" value="S_TKc"/>
    <property type="match status" value="1"/>
</dbReference>
<dbReference type="AlphaFoldDB" id="A0A0X8HTF1"/>
<accession>A0A0X8HTF1</accession>
<dbReference type="EMBL" id="CP014245">
    <property type="protein sequence ID" value="AMD21132.1"/>
    <property type="molecule type" value="Genomic_DNA"/>
</dbReference>
<feature type="binding site" evidence="9">
    <location>
        <begin position="197"/>
        <end position="205"/>
    </location>
    <ligand>
        <name>ATP</name>
        <dbReference type="ChEBI" id="CHEBI:30616"/>
    </ligand>
</feature>
<dbReference type="GeneID" id="28724408"/>
<feature type="compositionally biased region" description="Polar residues" evidence="13">
    <location>
        <begin position="490"/>
        <end position="499"/>
    </location>
</feature>
<evidence type="ECO:0000256" key="12">
    <source>
        <dbReference type="PROSITE-ProRule" id="PRU10141"/>
    </source>
</evidence>
<evidence type="ECO:0000256" key="5">
    <source>
        <dbReference type="ARBA" id="ARBA00022777"/>
    </source>
</evidence>
<feature type="domain" description="Protein kinase" evidence="15">
    <location>
        <begin position="191"/>
        <end position="456"/>
    </location>
</feature>
<dbReference type="GO" id="GO:0009202">
    <property type="term" value="P:deoxyribonucleoside triphosphate biosynthetic process"/>
    <property type="evidence" value="ECO:0007669"/>
    <property type="project" value="InterPro"/>
</dbReference>
<dbReference type="FunFam" id="1.10.510.10:FF:000651">
    <property type="entry name" value="Serine/threonine-protein kinase RAD53"/>
    <property type="match status" value="1"/>
</dbReference>
<sequence>MEYITQPTQQGTQATQKYVIEKFSQEQIDDDVVCRVICTTGQIKIQDLKAEVAEVMANKNAIKKVWTFGRNRTTCDYHLGDINRLSNKHFQIMLGEDGNLLLKDLSTNGTWLNNCRVEKSQNMILSQGDEITVGKGVAQDVVNLVVFFNDRYQNKLKAAILEGSGGSGQKGVLNAEVSSRMQLTGIFKDFCINDEVVGQGAFATVKKAVERKTGKTFAVKIINKRKVMGNIEGVSRELEILRRLNHPLIVSLKAFYEDDESYYLVMEFVAGGDLMDFVAAHGSVGEDAGREISRQILEAVSYIHAQGISHRDLKPDNILIAQDDPVLVKITDFGLAKIQGNGTFMKTFCGTLAYVAPEVIDGKLGDEQHKHNNLYSSLVDMWSMGCLIYVILTGHLPFSGSTQEQLYKQIARGSYHEGPLKDFKISEQARDFIDSLLQVNPQDRLTAEKALQHPWIRAAYLVTTSSFHVSLSQSLSQQKNDENVEKSLEESGNNSSVVASQAAERKGSQGPRFKVPIQPHARGKNCKSLIDIFPSEGSISSAADKSALMPSQSDELQAICRAGPAQNKRNSSKLHEGLFLSLIPTSSSCVKKSILLTQGVNPFVIGRADECHGKINDNRLSRLHCFILKKRHPVGNSIYESPAQGLDDIWYCHNGTNVSYVNEIKLPPGTKVLLQDGDNIKIIWDKLHSEVIAFHVRVHDPAGLFNNGRGMQGPRSLVRQTPDEINLATAFFNLKSNAAAKTSKTAKTDLQKAPTLLSSSHIGLQDNKIYTPSTYKKQPLPLSQDPSRTAKRAKLSQADAADVGIGFL</sequence>
<dbReference type="OrthoDB" id="10252171at2759"/>
<dbReference type="InterPro" id="IPR008271">
    <property type="entry name" value="Ser/Thr_kinase_AS"/>
</dbReference>
<keyword evidence="5 7" id="KW-0418">Kinase</keyword>
<comment type="function">
    <text evidence="7">Controls S-phase checkpoint as well as G1 and G2 DNA damage checkpoints. Phosphorylates proteins on serine, threonine, and tyrosine. Prevents entry into anaphase and mitotic exit after DNA damage via regulation of the Polo kinase CDC5.</text>
</comment>
<keyword evidence="6 7" id="KW-0067">ATP-binding</keyword>
<dbReference type="GO" id="GO:0005524">
    <property type="term" value="F:ATP binding"/>
    <property type="evidence" value="ECO:0007669"/>
    <property type="project" value="UniProtKB-UniRule"/>
</dbReference>
<dbReference type="Proteomes" id="UP000243052">
    <property type="component" value="Chromosome v"/>
</dbReference>
<evidence type="ECO:0000256" key="4">
    <source>
        <dbReference type="ARBA" id="ARBA00022741"/>
    </source>
</evidence>
<keyword evidence="17" id="KW-1185">Reference proteome</keyword>
<dbReference type="STRING" id="45286.A0A0X8HTF1"/>
<dbReference type="PROSITE" id="PS00108">
    <property type="entry name" value="PROTEIN_KINASE_ST"/>
    <property type="match status" value="1"/>
</dbReference>
<feature type="binding site" evidence="10">
    <location>
        <position position="332"/>
    </location>
    <ligand>
        <name>ATP</name>
        <dbReference type="ChEBI" id="CHEBI:30616"/>
    </ligand>
</feature>
<feature type="cross-link" description="Glycyl lysine isopeptide (Lys-Gly) (interchain with G-Cter in SUMO2)" evidence="11">
    <location>
        <position position="314"/>
    </location>
</feature>
<feature type="region of interest" description="Disordered" evidence="13">
    <location>
        <begin position="772"/>
        <end position="795"/>
    </location>
</feature>
<dbReference type="EC" id="2.7.12.1" evidence="7"/>
<dbReference type="Gene3D" id="1.10.510.10">
    <property type="entry name" value="Transferase(Phosphotransferase) domain 1"/>
    <property type="match status" value="1"/>
</dbReference>
<dbReference type="InterPro" id="IPR030616">
    <property type="entry name" value="Aur-like"/>
</dbReference>
<dbReference type="SUPFAM" id="SSF49879">
    <property type="entry name" value="SMAD/FHA domain"/>
    <property type="match status" value="2"/>
</dbReference>
<evidence type="ECO:0000256" key="6">
    <source>
        <dbReference type="ARBA" id="ARBA00022840"/>
    </source>
</evidence>
<keyword evidence="4 7" id="KW-0547">Nucleotide-binding</keyword>
<dbReference type="GO" id="GO:0004713">
    <property type="term" value="F:protein tyrosine kinase activity"/>
    <property type="evidence" value="ECO:0007669"/>
    <property type="project" value="UniProtKB-KW"/>
</dbReference>
<proteinExistence type="inferred from homology"/>
<evidence type="ECO:0000256" key="8">
    <source>
        <dbReference type="PIRSR" id="PIRSR000661-50"/>
    </source>
</evidence>
<dbReference type="InterPro" id="IPR017441">
    <property type="entry name" value="Protein_kinase_ATP_BS"/>
</dbReference>
<dbReference type="Pfam" id="PF00498">
    <property type="entry name" value="FHA"/>
    <property type="match status" value="2"/>
</dbReference>
<keyword evidence="3 7" id="KW-0808">Transferase</keyword>
<feature type="active site" description="Proton acceptor" evidence="8">
    <location>
        <position position="312"/>
    </location>
</feature>
<evidence type="ECO:0000256" key="2">
    <source>
        <dbReference type="ARBA" id="ARBA00022527"/>
    </source>
</evidence>
<feature type="domain" description="FHA" evidence="14">
    <location>
        <begin position="603"/>
        <end position="666"/>
    </location>
</feature>
<dbReference type="GO" id="GO:0006270">
    <property type="term" value="P:DNA replication initiation"/>
    <property type="evidence" value="ECO:0007669"/>
    <property type="project" value="InterPro"/>
</dbReference>
<dbReference type="InterPro" id="IPR008984">
    <property type="entry name" value="SMAD_FHA_dom_sf"/>
</dbReference>
<dbReference type="InterPro" id="IPR000719">
    <property type="entry name" value="Prot_kinase_dom"/>
</dbReference>
<evidence type="ECO:0000256" key="13">
    <source>
        <dbReference type="SAM" id="MobiDB-lite"/>
    </source>
</evidence>
<organism evidence="16 17">
    <name type="scientific">Eremothecium sinecaudum</name>
    <dbReference type="NCBI Taxonomy" id="45286"/>
    <lineage>
        <taxon>Eukaryota</taxon>
        <taxon>Fungi</taxon>
        <taxon>Dikarya</taxon>
        <taxon>Ascomycota</taxon>
        <taxon>Saccharomycotina</taxon>
        <taxon>Saccharomycetes</taxon>
        <taxon>Saccharomycetales</taxon>
        <taxon>Saccharomycetaceae</taxon>
        <taxon>Eremothecium</taxon>
    </lineage>
</organism>
<dbReference type="PIRSF" id="PIRSF000661">
    <property type="entry name" value="Ser/Thr_PK_RAD53"/>
    <property type="match status" value="1"/>
</dbReference>
<evidence type="ECO:0000256" key="10">
    <source>
        <dbReference type="PIRSR" id="PIRSR630616-2"/>
    </source>
</evidence>
<dbReference type="Gene3D" id="3.30.200.20">
    <property type="entry name" value="Phosphorylase Kinase, domain 1"/>
    <property type="match status" value="1"/>
</dbReference>
<keyword evidence="7" id="KW-0227">DNA damage</keyword>
<keyword evidence="7" id="KW-0131">Cell cycle</keyword>
<dbReference type="FunFam" id="2.60.200.20:FF:000104">
    <property type="entry name" value="Serine/threonine-protein kinase RAD53"/>
    <property type="match status" value="1"/>
</dbReference>
<evidence type="ECO:0000259" key="14">
    <source>
        <dbReference type="PROSITE" id="PS50006"/>
    </source>
</evidence>
<dbReference type="InterPro" id="IPR016256">
    <property type="entry name" value="Ser/Thr_kinase_Rad53"/>
</dbReference>
<dbReference type="Gene3D" id="2.60.200.20">
    <property type="match status" value="2"/>
</dbReference>
<keyword evidence="7" id="KW-0539">Nucleus</keyword>
<keyword evidence="7" id="KW-0829">Tyrosine-protein kinase</keyword>
<dbReference type="GO" id="GO:0005634">
    <property type="term" value="C:nucleus"/>
    <property type="evidence" value="ECO:0007669"/>
    <property type="project" value="UniProtKB-SubCell"/>
</dbReference>